<keyword evidence="3" id="KW-1133">Transmembrane helix</keyword>
<evidence type="ECO:0000313" key="6">
    <source>
        <dbReference type="Proteomes" id="UP001523566"/>
    </source>
</evidence>
<evidence type="ECO:0000256" key="2">
    <source>
        <dbReference type="SAM" id="MobiDB-lite"/>
    </source>
</evidence>
<feature type="transmembrane region" description="Helical" evidence="3">
    <location>
        <begin position="101"/>
        <end position="120"/>
    </location>
</feature>
<dbReference type="RefSeq" id="WP_262066568.1">
    <property type="nucleotide sequence ID" value="NZ_JAMXOD010000014.1"/>
</dbReference>
<name>A0ABT1EAB1_9FIRM</name>
<dbReference type="Proteomes" id="UP001523566">
    <property type="component" value="Unassembled WGS sequence"/>
</dbReference>
<dbReference type="PANTHER" id="PTHR33392">
    <property type="entry name" value="POLYISOPRENYL-TEICHOIC ACID--PEPTIDOGLYCAN TEICHOIC ACID TRANSFERASE TAGU"/>
    <property type="match status" value="1"/>
</dbReference>
<keyword evidence="3" id="KW-0812">Transmembrane</keyword>
<dbReference type="InterPro" id="IPR004474">
    <property type="entry name" value="LytR_CpsA_psr"/>
</dbReference>
<keyword evidence="3" id="KW-0472">Membrane</keyword>
<comment type="caution">
    <text evidence="5">The sequence shown here is derived from an EMBL/GenBank/DDBJ whole genome shotgun (WGS) entry which is preliminary data.</text>
</comment>
<evidence type="ECO:0000313" key="5">
    <source>
        <dbReference type="EMBL" id="MCP1102781.1"/>
    </source>
</evidence>
<organism evidence="5 6">
    <name type="scientific">Aequitasia blattaphilus</name>
    <dbReference type="NCBI Taxonomy" id="2949332"/>
    <lineage>
        <taxon>Bacteria</taxon>
        <taxon>Bacillati</taxon>
        <taxon>Bacillota</taxon>
        <taxon>Clostridia</taxon>
        <taxon>Lachnospirales</taxon>
        <taxon>Lachnospiraceae</taxon>
        <taxon>Aequitasia</taxon>
    </lineage>
</organism>
<gene>
    <name evidence="5" type="ORF">NK125_10165</name>
</gene>
<feature type="region of interest" description="Disordered" evidence="2">
    <location>
        <begin position="1"/>
        <end position="24"/>
    </location>
</feature>
<evidence type="ECO:0000259" key="4">
    <source>
        <dbReference type="Pfam" id="PF03816"/>
    </source>
</evidence>
<dbReference type="NCBIfam" id="TIGR00350">
    <property type="entry name" value="lytR_cpsA_psr"/>
    <property type="match status" value="1"/>
</dbReference>
<evidence type="ECO:0000256" key="1">
    <source>
        <dbReference type="ARBA" id="ARBA00006068"/>
    </source>
</evidence>
<feature type="domain" description="Cell envelope-related transcriptional attenuator" evidence="4">
    <location>
        <begin position="191"/>
        <end position="339"/>
    </location>
</feature>
<protein>
    <submittedName>
        <fullName evidence="5">LCP family protein</fullName>
    </submittedName>
</protein>
<comment type="similarity">
    <text evidence="1">Belongs to the LytR/CpsA/Psr (LCP) family.</text>
</comment>
<dbReference type="Gene3D" id="3.40.630.190">
    <property type="entry name" value="LCP protein"/>
    <property type="match status" value="1"/>
</dbReference>
<evidence type="ECO:0000256" key="3">
    <source>
        <dbReference type="SAM" id="Phobius"/>
    </source>
</evidence>
<feature type="transmembrane region" description="Helical" evidence="3">
    <location>
        <begin position="75"/>
        <end position="95"/>
    </location>
</feature>
<proteinExistence type="inferred from homology"/>
<dbReference type="Pfam" id="PF03816">
    <property type="entry name" value="LytR_cpsA_psr"/>
    <property type="match status" value="1"/>
</dbReference>
<sequence>MQNTNDLNSLEDALNHLPDETKDSTLETEFDLDDALAELPREHFQPADLTPVKRAPVRKSSPKPNHQSKPRGKMLISKILTIASGLFIIALLILNIIPYKFLIPLILIIILYPVYVHVSCRKYRRKGGLKAFSLLLACLYLVGAFYAIKFFMVIGDITKDNIAPDINVASESYTMYISGIDTYGEISASSRSDVNMLMVMNPNSHHMLLVNTPRDYYVDLPGISGGQYDKLTHAGNYGVEASMAALSQLYDEPVEFYTRLNFSSLIDIVDALGGITVESELSFTTGEDSGAIVDIIEGKNHLDGIEALAFSRERQAFEDGDNQRGKNQQLVINGIFKRVLSPRVILGANQILNTIGQNTEINMSRSQVQGFIRSYLDGAFQWNTDSVSATGYGSTEYCFSAPDQPLSVVIPDPDSVTGITQLINSTKEVL</sequence>
<accession>A0ABT1EAB1</accession>
<keyword evidence="6" id="KW-1185">Reference proteome</keyword>
<feature type="transmembrane region" description="Helical" evidence="3">
    <location>
        <begin position="132"/>
        <end position="154"/>
    </location>
</feature>
<dbReference type="InterPro" id="IPR050922">
    <property type="entry name" value="LytR/CpsA/Psr_CW_biosynth"/>
</dbReference>
<feature type="compositionally biased region" description="Basic and acidic residues" evidence="2">
    <location>
        <begin position="13"/>
        <end position="24"/>
    </location>
</feature>
<reference evidence="5 6" key="1">
    <citation type="journal article" date="2022" name="Genome Biol. Evol.">
        <title>Host diet, physiology and behaviors set the stage for Lachnospiraceae cladogenesis.</title>
        <authorList>
            <person name="Vera-Ponce De Leon A."/>
            <person name="Schneider M."/>
            <person name="Jahnes B.C."/>
            <person name="Sadowski V."/>
            <person name="Camuy-Velez L.A."/>
            <person name="Duan J."/>
            <person name="Sabree Z.L."/>
        </authorList>
    </citation>
    <scope>NUCLEOTIDE SEQUENCE [LARGE SCALE GENOMIC DNA]</scope>
    <source>
        <strain evidence="5 6">PAL113</strain>
    </source>
</reference>
<dbReference type="EMBL" id="JAMZFW010000014">
    <property type="protein sequence ID" value="MCP1102781.1"/>
    <property type="molecule type" value="Genomic_DNA"/>
</dbReference>
<dbReference type="PANTHER" id="PTHR33392:SF6">
    <property type="entry name" value="POLYISOPRENYL-TEICHOIC ACID--PEPTIDOGLYCAN TEICHOIC ACID TRANSFERASE TAGU"/>
    <property type="match status" value="1"/>
</dbReference>